<reference evidence="1" key="1">
    <citation type="submission" date="2022-12" db="EMBL/GenBank/DDBJ databases">
        <authorList>
            <person name="Alioto T."/>
            <person name="Alioto T."/>
            <person name="Gomez Garrido J."/>
        </authorList>
    </citation>
    <scope>NUCLEOTIDE SEQUENCE</scope>
</reference>
<proteinExistence type="predicted"/>
<dbReference type="AlphaFoldDB" id="A0AA35PP37"/>
<gene>
    <name evidence="1" type="ORF">PODLI_1B002154</name>
</gene>
<dbReference type="EMBL" id="OX395142">
    <property type="protein sequence ID" value="CAI5796166.1"/>
    <property type="molecule type" value="Genomic_DNA"/>
</dbReference>
<keyword evidence="2" id="KW-1185">Reference proteome</keyword>
<organism evidence="1 2">
    <name type="scientific">Podarcis lilfordi</name>
    <name type="common">Lilford's wall lizard</name>
    <dbReference type="NCBI Taxonomy" id="74358"/>
    <lineage>
        <taxon>Eukaryota</taxon>
        <taxon>Metazoa</taxon>
        <taxon>Chordata</taxon>
        <taxon>Craniata</taxon>
        <taxon>Vertebrata</taxon>
        <taxon>Euteleostomi</taxon>
        <taxon>Lepidosauria</taxon>
        <taxon>Squamata</taxon>
        <taxon>Bifurcata</taxon>
        <taxon>Unidentata</taxon>
        <taxon>Episquamata</taxon>
        <taxon>Laterata</taxon>
        <taxon>Lacertibaenia</taxon>
        <taxon>Lacertidae</taxon>
        <taxon>Podarcis</taxon>
    </lineage>
</organism>
<protein>
    <submittedName>
        <fullName evidence="1">Uncharacterized protein</fullName>
    </submittedName>
</protein>
<sequence length="131" mass="14702">MSPLLQSLHPTHFALTSVWPVLLVHRFRQAASSLPELLQPKHGSGQGDNWGGEMGWLLHSSQPVPRTPASRCSPWSLLESQCRASPSLPKENMAISEHSTVAIFFVFFHFSFLKPQLKKKQKGKERGILSF</sequence>
<evidence type="ECO:0000313" key="1">
    <source>
        <dbReference type="EMBL" id="CAI5796166.1"/>
    </source>
</evidence>
<name>A0AA35PP37_9SAUR</name>
<dbReference type="Proteomes" id="UP001178461">
    <property type="component" value="Chromosome 17"/>
</dbReference>
<evidence type="ECO:0000313" key="2">
    <source>
        <dbReference type="Proteomes" id="UP001178461"/>
    </source>
</evidence>
<accession>A0AA35PP37</accession>